<evidence type="ECO:0000313" key="3">
    <source>
        <dbReference type="Proteomes" id="UP000198611"/>
    </source>
</evidence>
<gene>
    <name evidence="2" type="ORF">SAMN05660831_00537</name>
</gene>
<proteinExistence type="predicted"/>
<sequence>MPAESRTDAALRELMGFLDGIQADGYLVDDEVLWLDTWLRDNPYLRSDPDASALLEVTEDALHDGVITSTELQEIDEAITRMREAGERRVGASENRDAITTELIGLLRGITADQSLVDDEVERLRFWTRRAEEWSHWPLSEVRHRVEEAMRAGCVGELERQDLMGVAERLVGGNPAESGAIRGLPVQPEVTEGVIPVSGSRLCLTGQFVSGPRSHCERRTKEAGGAVAGNVSKKVDFVVVGDIASRDWAYSTFGRKVEKAMEYEIPVVTEFVWRQAIDQL</sequence>
<dbReference type="Gene3D" id="3.40.50.10190">
    <property type="entry name" value="BRCT domain"/>
    <property type="match status" value="1"/>
</dbReference>
<reference evidence="2 3" key="1">
    <citation type="submission" date="2016-10" db="EMBL/GenBank/DDBJ databases">
        <authorList>
            <person name="de Groot N.N."/>
        </authorList>
    </citation>
    <scope>NUCLEOTIDE SEQUENCE [LARGE SCALE GENOMIC DNA]</scope>
    <source>
        <strain evidence="2 3">HL3</strain>
    </source>
</reference>
<dbReference type="InterPro" id="IPR001357">
    <property type="entry name" value="BRCT_dom"/>
</dbReference>
<keyword evidence="3" id="KW-1185">Reference proteome</keyword>
<dbReference type="PROSITE" id="PS50172">
    <property type="entry name" value="BRCT"/>
    <property type="match status" value="1"/>
</dbReference>
<accession>A0A1I1P1B4</accession>
<feature type="domain" description="BRCT" evidence="1">
    <location>
        <begin position="192"/>
        <end position="270"/>
    </location>
</feature>
<dbReference type="AlphaFoldDB" id="A0A1I1P1B4"/>
<dbReference type="SUPFAM" id="SSF52113">
    <property type="entry name" value="BRCT domain"/>
    <property type="match status" value="1"/>
</dbReference>
<dbReference type="Pfam" id="PF00533">
    <property type="entry name" value="BRCT"/>
    <property type="match status" value="1"/>
</dbReference>
<protein>
    <submittedName>
        <fullName evidence="2">BRCA1 C Terminus (BRCT) domain-containing protein</fullName>
    </submittedName>
</protein>
<dbReference type="CDD" id="cd17748">
    <property type="entry name" value="BRCT_DNA_ligase_like"/>
    <property type="match status" value="1"/>
</dbReference>
<evidence type="ECO:0000259" key="1">
    <source>
        <dbReference type="PROSITE" id="PS50172"/>
    </source>
</evidence>
<evidence type="ECO:0000313" key="2">
    <source>
        <dbReference type="EMBL" id="SFD03446.1"/>
    </source>
</evidence>
<dbReference type="STRING" id="1123397.SAMN05660831_00537"/>
<name>A0A1I1P1B4_9GAMM</name>
<dbReference type="InterPro" id="IPR036420">
    <property type="entry name" value="BRCT_dom_sf"/>
</dbReference>
<dbReference type="EMBL" id="FOMJ01000001">
    <property type="protein sequence ID" value="SFD03446.1"/>
    <property type="molecule type" value="Genomic_DNA"/>
</dbReference>
<dbReference type="Proteomes" id="UP000198611">
    <property type="component" value="Unassembled WGS sequence"/>
</dbReference>
<organism evidence="2 3">
    <name type="scientific">Thiohalospira halophila DSM 15071</name>
    <dbReference type="NCBI Taxonomy" id="1123397"/>
    <lineage>
        <taxon>Bacteria</taxon>
        <taxon>Pseudomonadati</taxon>
        <taxon>Pseudomonadota</taxon>
        <taxon>Gammaproteobacteria</taxon>
        <taxon>Thiohalospirales</taxon>
        <taxon>Thiohalospiraceae</taxon>
        <taxon>Thiohalospira</taxon>
    </lineage>
</organism>